<sequence>MRTLKLVQATLQRMVSRFFLHSNNFIFFCSSKMYSSVPDQYTPGVLGYE</sequence>
<reference evidence="1" key="2">
    <citation type="journal article" date="2015" name="Data Brief">
        <title>Shoot transcriptome of the giant reed, Arundo donax.</title>
        <authorList>
            <person name="Barrero R.A."/>
            <person name="Guerrero F.D."/>
            <person name="Moolhuijzen P."/>
            <person name="Goolsby J.A."/>
            <person name="Tidwell J."/>
            <person name="Bellgard S.E."/>
            <person name="Bellgard M.I."/>
        </authorList>
    </citation>
    <scope>NUCLEOTIDE SEQUENCE</scope>
    <source>
        <tissue evidence="1">Shoot tissue taken approximately 20 cm above the soil surface</tissue>
    </source>
</reference>
<accession>A0A0A9FPJ8</accession>
<protein>
    <submittedName>
        <fullName evidence="1">Uncharacterized protein</fullName>
    </submittedName>
</protein>
<dbReference type="EMBL" id="GBRH01187673">
    <property type="protein sequence ID" value="JAE10223.1"/>
    <property type="molecule type" value="Transcribed_RNA"/>
</dbReference>
<dbReference type="AlphaFoldDB" id="A0A0A9FPJ8"/>
<name>A0A0A9FPJ8_ARUDO</name>
<proteinExistence type="predicted"/>
<evidence type="ECO:0000313" key="1">
    <source>
        <dbReference type="EMBL" id="JAE10223.1"/>
    </source>
</evidence>
<reference evidence="1" key="1">
    <citation type="submission" date="2014-09" db="EMBL/GenBank/DDBJ databases">
        <authorList>
            <person name="Magalhaes I.L.F."/>
            <person name="Oliveira U."/>
            <person name="Santos F.R."/>
            <person name="Vidigal T.H.D.A."/>
            <person name="Brescovit A.D."/>
            <person name="Santos A.J."/>
        </authorList>
    </citation>
    <scope>NUCLEOTIDE SEQUENCE</scope>
    <source>
        <tissue evidence="1">Shoot tissue taken approximately 20 cm above the soil surface</tissue>
    </source>
</reference>
<organism evidence="1">
    <name type="scientific">Arundo donax</name>
    <name type="common">Giant reed</name>
    <name type="synonym">Donax arundinaceus</name>
    <dbReference type="NCBI Taxonomy" id="35708"/>
    <lineage>
        <taxon>Eukaryota</taxon>
        <taxon>Viridiplantae</taxon>
        <taxon>Streptophyta</taxon>
        <taxon>Embryophyta</taxon>
        <taxon>Tracheophyta</taxon>
        <taxon>Spermatophyta</taxon>
        <taxon>Magnoliopsida</taxon>
        <taxon>Liliopsida</taxon>
        <taxon>Poales</taxon>
        <taxon>Poaceae</taxon>
        <taxon>PACMAD clade</taxon>
        <taxon>Arundinoideae</taxon>
        <taxon>Arundineae</taxon>
        <taxon>Arundo</taxon>
    </lineage>
</organism>